<reference evidence="7" key="1">
    <citation type="submission" date="2022-11" db="UniProtKB">
        <authorList>
            <consortium name="WormBaseParasite"/>
        </authorList>
    </citation>
    <scope>IDENTIFICATION</scope>
</reference>
<dbReference type="GO" id="GO:0007156">
    <property type="term" value="P:homophilic cell adhesion via plasma membrane adhesion molecules"/>
    <property type="evidence" value="ECO:0007669"/>
    <property type="project" value="TreeGrafter"/>
</dbReference>
<dbReference type="InterPro" id="IPR003598">
    <property type="entry name" value="Ig_sub2"/>
</dbReference>
<dbReference type="Pfam" id="PF13927">
    <property type="entry name" value="Ig_3"/>
    <property type="match status" value="1"/>
</dbReference>
<feature type="domain" description="Ig-like" evidence="5">
    <location>
        <begin position="26"/>
        <end position="116"/>
    </location>
</feature>
<dbReference type="GO" id="GO:0043025">
    <property type="term" value="C:neuronal cell body"/>
    <property type="evidence" value="ECO:0007669"/>
    <property type="project" value="TreeGrafter"/>
</dbReference>
<dbReference type="PANTHER" id="PTHR45080">
    <property type="entry name" value="CONTACTIN 5"/>
    <property type="match status" value="1"/>
</dbReference>
<dbReference type="AlphaFoldDB" id="A0A914Q6T4"/>
<dbReference type="SMART" id="SM00408">
    <property type="entry name" value="IGc2"/>
    <property type="match status" value="2"/>
</dbReference>
<dbReference type="PANTHER" id="PTHR45080:SF8">
    <property type="entry name" value="IG-LIKE DOMAIN-CONTAINING PROTEIN"/>
    <property type="match status" value="1"/>
</dbReference>
<keyword evidence="1" id="KW-0732">Signal</keyword>
<dbReference type="SMART" id="SM00409">
    <property type="entry name" value="IG"/>
    <property type="match status" value="2"/>
</dbReference>
<dbReference type="GO" id="GO:0050808">
    <property type="term" value="P:synapse organization"/>
    <property type="evidence" value="ECO:0007669"/>
    <property type="project" value="TreeGrafter"/>
</dbReference>
<dbReference type="InterPro" id="IPR050958">
    <property type="entry name" value="Cell_Adh-Cytoskel_Orgn"/>
</dbReference>
<dbReference type="GO" id="GO:0008046">
    <property type="term" value="F:axon guidance receptor activity"/>
    <property type="evidence" value="ECO:0007669"/>
    <property type="project" value="TreeGrafter"/>
</dbReference>
<name>A0A914Q6T4_9BILA</name>
<dbReference type="InterPro" id="IPR003599">
    <property type="entry name" value="Ig_sub"/>
</dbReference>
<dbReference type="InterPro" id="IPR013783">
    <property type="entry name" value="Ig-like_fold"/>
</dbReference>
<dbReference type="InterPro" id="IPR013098">
    <property type="entry name" value="Ig_I-set"/>
</dbReference>
<organism evidence="6 7">
    <name type="scientific">Panagrolaimus davidi</name>
    <dbReference type="NCBI Taxonomy" id="227884"/>
    <lineage>
        <taxon>Eukaryota</taxon>
        <taxon>Metazoa</taxon>
        <taxon>Ecdysozoa</taxon>
        <taxon>Nematoda</taxon>
        <taxon>Chromadorea</taxon>
        <taxon>Rhabditida</taxon>
        <taxon>Tylenchina</taxon>
        <taxon>Panagrolaimomorpha</taxon>
        <taxon>Panagrolaimoidea</taxon>
        <taxon>Panagrolaimidae</taxon>
        <taxon>Panagrolaimus</taxon>
    </lineage>
</organism>
<dbReference type="SUPFAM" id="SSF48726">
    <property type="entry name" value="Immunoglobulin"/>
    <property type="match status" value="2"/>
</dbReference>
<accession>A0A914Q6T4</accession>
<dbReference type="WBParaSite" id="PDA_v2.g24722.t1">
    <property type="protein sequence ID" value="PDA_v2.g24722.t1"/>
    <property type="gene ID" value="PDA_v2.g24722"/>
</dbReference>
<evidence type="ECO:0000256" key="4">
    <source>
        <dbReference type="ARBA" id="ARBA00023319"/>
    </source>
</evidence>
<dbReference type="FunFam" id="2.60.40.10:FF:000032">
    <property type="entry name" value="palladin isoform X1"/>
    <property type="match status" value="2"/>
</dbReference>
<dbReference type="Proteomes" id="UP000887578">
    <property type="component" value="Unplaced"/>
</dbReference>
<evidence type="ECO:0000256" key="2">
    <source>
        <dbReference type="ARBA" id="ARBA00022737"/>
    </source>
</evidence>
<dbReference type="Pfam" id="PF07679">
    <property type="entry name" value="I-set"/>
    <property type="match status" value="1"/>
</dbReference>
<evidence type="ECO:0000313" key="7">
    <source>
        <dbReference type="WBParaSite" id="PDA_v2.g24722.t1"/>
    </source>
</evidence>
<evidence type="ECO:0000256" key="1">
    <source>
        <dbReference type="ARBA" id="ARBA00022729"/>
    </source>
</evidence>
<keyword evidence="6" id="KW-1185">Reference proteome</keyword>
<dbReference type="InterPro" id="IPR007110">
    <property type="entry name" value="Ig-like_dom"/>
</dbReference>
<dbReference type="Gene3D" id="2.60.40.10">
    <property type="entry name" value="Immunoglobulins"/>
    <property type="match status" value="2"/>
</dbReference>
<dbReference type="InterPro" id="IPR036179">
    <property type="entry name" value="Ig-like_dom_sf"/>
</dbReference>
<keyword evidence="3" id="KW-1015">Disulfide bond</keyword>
<proteinExistence type="predicted"/>
<dbReference type="GO" id="GO:0030424">
    <property type="term" value="C:axon"/>
    <property type="evidence" value="ECO:0007669"/>
    <property type="project" value="TreeGrafter"/>
</dbReference>
<dbReference type="GO" id="GO:0005886">
    <property type="term" value="C:plasma membrane"/>
    <property type="evidence" value="ECO:0007669"/>
    <property type="project" value="TreeGrafter"/>
</dbReference>
<evidence type="ECO:0000259" key="5">
    <source>
        <dbReference type="PROSITE" id="PS50835"/>
    </source>
</evidence>
<evidence type="ECO:0000256" key="3">
    <source>
        <dbReference type="ARBA" id="ARBA00023157"/>
    </source>
</evidence>
<sequence length="229" mass="25642">MWVKELFTQFFYRLIVKKLWNFIDGPALLVKPDSSTVPANTRVSFFCRADGNPIPTIVWRKNGEPINDGRYSTRTLTNGLSTLRIEPVLSSDNDLIISCTADNGVGSPIKAEAKLKVLVESSLPPGFPEIEAHPVLKSVEQGRTAYVTCKVKGDPRPRVLWLRDMMPIDIRSNSRYSVSTLGNPEYREKVIGALMIQQAREDDQGKYECVARNEHGVVHSKAAHIYVKG</sequence>
<evidence type="ECO:0000313" key="6">
    <source>
        <dbReference type="Proteomes" id="UP000887578"/>
    </source>
</evidence>
<keyword evidence="2" id="KW-0677">Repeat</keyword>
<keyword evidence="4" id="KW-0393">Immunoglobulin domain</keyword>
<protein>
    <submittedName>
        <fullName evidence="7">Ig-like domain-containing protein</fullName>
    </submittedName>
</protein>
<dbReference type="PROSITE" id="PS50835">
    <property type="entry name" value="IG_LIKE"/>
    <property type="match status" value="2"/>
</dbReference>
<feature type="domain" description="Ig-like" evidence="5">
    <location>
        <begin position="128"/>
        <end position="224"/>
    </location>
</feature>